<reference evidence="1" key="1">
    <citation type="journal article" date="2012" name="Nature">
        <title>The oyster genome reveals stress adaptation and complexity of shell formation.</title>
        <authorList>
            <person name="Zhang G."/>
            <person name="Fang X."/>
            <person name="Guo X."/>
            <person name="Li L."/>
            <person name="Luo R."/>
            <person name="Xu F."/>
            <person name="Yang P."/>
            <person name="Zhang L."/>
            <person name="Wang X."/>
            <person name="Qi H."/>
            <person name="Xiong Z."/>
            <person name="Que H."/>
            <person name="Xie Y."/>
            <person name="Holland P.W."/>
            <person name="Paps J."/>
            <person name="Zhu Y."/>
            <person name="Wu F."/>
            <person name="Chen Y."/>
            <person name="Wang J."/>
            <person name="Peng C."/>
            <person name="Meng J."/>
            <person name="Yang L."/>
            <person name="Liu J."/>
            <person name="Wen B."/>
            <person name="Zhang N."/>
            <person name="Huang Z."/>
            <person name="Zhu Q."/>
            <person name="Feng Y."/>
            <person name="Mount A."/>
            <person name="Hedgecock D."/>
            <person name="Xu Z."/>
            <person name="Liu Y."/>
            <person name="Domazet-Loso T."/>
            <person name="Du Y."/>
            <person name="Sun X."/>
            <person name="Zhang S."/>
            <person name="Liu B."/>
            <person name="Cheng P."/>
            <person name="Jiang X."/>
            <person name="Li J."/>
            <person name="Fan D."/>
            <person name="Wang W."/>
            <person name="Fu W."/>
            <person name="Wang T."/>
            <person name="Wang B."/>
            <person name="Zhang J."/>
            <person name="Peng Z."/>
            <person name="Li Y."/>
            <person name="Li N."/>
            <person name="Wang J."/>
            <person name="Chen M."/>
            <person name="He Y."/>
            <person name="Tan F."/>
            <person name="Song X."/>
            <person name="Zheng Q."/>
            <person name="Huang R."/>
            <person name="Yang H."/>
            <person name="Du X."/>
            <person name="Chen L."/>
            <person name="Yang M."/>
            <person name="Gaffney P.M."/>
            <person name="Wang S."/>
            <person name="Luo L."/>
            <person name="She Z."/>
            <person name="Ming Y."/>
            <person name="Huang W."/>
            <person name="Zhang S."/>
            <person name="Huang B."/>
            <person name="Zhang Y."/>
            <person name="Qu T."/>
            <person name="Ni P."/>
            <person name="Miao G."/>
            <person name="Wang J."/>
            <person name="Wang Q."/>
            <person name="Steinberg C.E."/>
            <person name="Wang H."/>
            <person name="Li N."/>
            <person name="Qian L."/>
            <person name="Zhang G."/>
            <person name="Li Y."/>
            <person name="Yang H."/>
            <person name="Liu X."/>
            <person name="Wang J."/>
            <person name="Yin Y."/>
            <person name="Wang J."/>
        </authorList>
    </citation>
    <scope>NUCLEOTIDE SEQUENCE [LARGE SCALE GENOMIC DNA]</scope>
    <source>
        <strain evidence="1">05x7-T-G4-1.051#20</strain>
    </source>
</reference>
<evidence type="ECO:0000313" key="1">
    <source>
        <dbReference type="EMBL" id="EKC40646.1"/>
    </source>
</evidence>
<dbReference type="InterPro" id="IPR036956">
    <property type="entry name" value="Impact_N_sf"/>
</dbReference>
<protein>
    <submittedName>
        <fullName evidence="1">Uncharacterized protein</fullName>
    </submittedName>
</protein>
<sequence>MLRYLQDNRINDVAIVLTRWMGRSHIGPARFSIMENLVCDLVNKLDDPRSFKEMASNVVPCHLTTPKKVNFARLSRLVIDLFVRILRDILAFYYPRPDDLQQRIKGTTLEQKFKKDRDRILDGDSYEKCDVSLLCTLIRYTCDIRPPTITNRRKMEWGGDRIPSRDCTTLGDEIERIRIIRNNNGRNRNNTKVKKRQQDSECPEYDYFFKNIQGSAILPTVHAIDLRMQTEPTAFWRPGLQKWPPKLHNGNLQRQRK</sequence>
<dbReference type="Gene3D" id="3.30.230.30">
    <property type="entry name" value="Impact, N-terminal domain"/>
    <property type="match status" value="1"/>
</dbReference>
<dbReference type="EMBL" id="JH816998">
    <property type="protein sequence ID" value="EKC40646.1"/>
    <property type="molecule type" value="Genomic_DNA"/>
</dbReference>
<proteinExistence type="predicted"/>
<dbReference type="HOGENOM" id="CLU_1082781_0_0_1"/>
<accession>K1S052</accession>
<name>K1S052_MAGGI</name>
<dbReference type="AlphaFoldDB" id="K1S052"/>
<organism evidence="1">
    <name type="scientific">Magallana gigas</name>
    <name type="common">Pacific oyster</name>
    <name type="synonym">Crassostrea gigas</name>
    <dbReference type="NCBI Taxonomy" id="29159"/>
    <lineage>
        <taxon>Eukaryota</taxon>
        <taxon>Metazoa</taxon>
        <taxon>Spiralia</taxon>
        <taxon>Lophotrochozoa</taxon>
        <taxon>Mollusca</taxon>
        <taxon>Bivalvia</taxon>
        <taxon>Autobranchia</taxon>
        <taxon>Pteriomorphia</taxon>
        <taxon>Ostreida</taxon>
        <taxon>Ostreoidea</taxon>
        <taxon>Ostreidae</taxon>
        <taxon>Magallana</taxon>
    </lineage>
</organism>
<dbReference type="InParanoid" id="K1S052"/>
<gene>
    <name evidence="1" type="ORF">CGI_10018612</name>
</gene>